<dbReference type="Gene3D" id="1.20.5.190">
    <property type="match status" value="2"/>
</dbReference>
<dbReference type="GO" id="GO:0000922">
    <property type="term" value="C:spindle pole"/>
    <property type="evidence" value="ECO:0007669"/>
    <property type="project" value="TreeGrafter"/>
</dbReference>
<evidence type="ECO:0000313" key="6">
    <source>
        <dbReference type="EMBL" id="GMI43818.1"/>
    </source>
</evidence>
<sequence>MFWERVEGKLKAGVKDTGTGSLRSGEPTGIKGKEEAKSRETSDEAVVKDLVRSEAVEVVKGRDKGDEKRKETSESDETKSAGTRSQDRTFYRISLNPNPSIVSEVTMDPLSIHPPPPSASTVASSAATSGSKKKPKRRRRRGSVEDYMSSNGSTNGSGTSSSGSSHPTEQGNASEKGSKEQTRRRGKKKVHRGKKDLDIRFRGTVVESIAEEREYPEEGPLDFPLERWASKHRETYENMEEERRRQEKISDHREMKIVLESAGAQDFLGNLQDNGIWGMEGLKVLKEEDLKELGMKLGQRRRLQVAIRDRKEKLKREKEREKLVRGNMGLFGGNGKKTTIPTKYRPLREPHTNFVKSLISLAKYRISIKSVPHPNASYFLHGANCPDTLIEAETEKSDYLKYHAKLLLNPPASKIQTWWRSKITKTIALLPYAITVVYLERHLSRISSTAPFRATLQVARLGFSLLQARYRGYTTREAILVYSQNALQVQRAFRSHRMRLTFSVTKKSWEVGATVIQRALRVRQARVRYKRYTEARRIQAIVRMEQARVRYKRYTGARRIQAIVRMEQARVRYKRYTGARRIQAIVRMEQARVRYTQYTFVRRIQAFVRMGQARVRYKQYKSAKRIQSFVRMEQARVRYAQYKSAKRIQSFVRMSQVKLRYVQFTSARRIQCVYRSFKSHEIVLMIYLKGYLASEIQKVWRGKSVRNEKRRKNEAATKIQAAFRRYTEFWWFKIKILAAQNITRVVRGFLARGKRRCLIKWKEIMLLQRSASAVTLQRVVRGWIDREILGVDHYAAAMIQANFKGRKTSREWERMKKASVIIQAKARGRIAYETYHFADRMATRISQVTRGFLARMVYVKLYCAREVQRVWRGHCVRTEIEVLGVCATIIQRDFRSYAQYWRYYFALRAVVIVQSLVRMRLARNKIRRKIERIRKAFGG</sequence>
<dbReference type="InterPro" id="IPR051185">
    <property type="entry name" value="ASPM"/>
</dbReference>
<feature type="compositionally biased region" description="Low complexity" evidence="5">
    <location>
        <begin position="149"/>
        <end position="165"/>
    </location>
</feature>
<evidence type="ECO:0000256" key="3">
    <source>
        <dbReference type="ARBA" id="ARBA00022737"/>
    </source>
</evidence>
<evidence type="ECO:0000256" key="2">
    <source>
        <dbReference type="ARBA" id="ARBA00022490"/>
    </source>
</evidence>
<dbReference type="PANTHER" id="PTHR22706:SF1">
    <property type="entry name" value="ASSEMBLY FACTOR FOR SPINDLE MICROTUBULES"/>
    <property type="match status" value="1"/>
</dbReference>
<evidence type="ECO:0000256" key="4">
    <source>
        <dbReference type="ARBA" id="ARBA00022860"/>
    </source>
</evidence>
<dbReference type="InterPro" id="IPR000048">
    <property type="entry name" value="IQ_motif_EF-hand-BS"/>
</dbReference>
<dbReference type="GO" id="GO:0007051">
    <property type="term" value="P:spindle organization"/>
    <property type="evidence" value="ECO:0007669"/>
    <property type="project" value="TreeGrafter"/>
</dbReference>
<comment type="subcellular location">
    <subcellularLocation>
        <location evidence="1">Cytoplasm</location>
    </subcellularLocation>
</comment>
<feature type="compositionally biased region" description="Basic and acidic residues" evidence="5">
    <location>
        <begin position="31"/>
        <end position="90"/>
    </location>
</feature>
<dbReference type="Proteomes" id="UP001165065">
    <property type="component" value="Unassembled WGS sequence"/>
</dbReference>
<organism evidence="6 7">
    <name type="scientific">Triparma columacea</name>
    <dbReference type="NCBI Taxonomy" id="722753"/>
    <lineage>
        <taxon>Eukaryota</taxon>
        <taxon>Sar</taxon>
        <taxon>Stramenopiles</taxon>
        <taxon>Ochrophyta</taxon>
        <taxon>Bolidophyceae</taxon>
        <taxon>Parmales</taxon>
        <taxon>Triparmaceae</taxon>
        <taxon>Triparma</taxon>
    </lineage>
</organism>
<dbReference type="FunFam" id="1.20.5.190:FF:000084">
    <property type="entry name" value="Abnormal spindle microtubule assembly"/>
    <property type="match status" value="1"/>
</dbReference>
<dbReference type="InterPro" id="IPR027417">
    <property type="entry name" value="P-loop_NTPase"/>
</dbReference>
<dbReference type="GO" id="GO:0005516">
    <property type="term" value="F:calmodulin binding"/>
    <property type="evidence" value="ECO:0007669"/>
    <property type="project" value="UniProtKB-KW"/>
</dbReference>
<feature type="compositionally biased region" description="Polar residues" evidence="5">
    <location>
        <begin position="166"/>
        <end position="175"/>
    </location>
</feature>
<feature type="compositionally biased region" description="Low complexity" evidence="5">
    <location>
        <begin position="119"/>
        <end position="130"/>
    </location>
</feature>
<keyword evidence="3" id="KW-0677">Repeat</keyword>
<keyword evidence="4" id="KW-0112">Calmodulin-binding</keyword>
<dbReference type="AlphaFoldDB" id="A0A9W7GDI8"/>
<protein>
    <recommendedName>
        <fullName evidence="8">SAM domain-containing protein</fullName>
    </recommendedName>
</protein>
<dbReference type="Gene3D" id="1.10.150.50">
    <property type="entry name" value="Transcription Factor, Ets-1"/>
    <property type="match status" value="1"/>
</dbReference>
<proteinExistence type="predicted"/>
<dbReference type="InterPro" id="IPR013761">
    <property type="entry name" value="SAM/pointed_sf"/>
</dbReference>
<gene>
    <name evidence="6" type="ORF">TrCOL_g3093</name>
</gene>
<keyword evidence="7" id="KW-1185">Reference proteome</keyword>
<dbReference type="SMART" id="SM00015">
    <property type="entry name" value="IQ"/>
    <property type="match status" value="10"/>
</dbReference>
<dbReference type="PANTHER" id="PTHR22706">
    <property type="entry name" value="ASSEMBLY FACTOR FOR SPINDLE MICROTUBULES"/>
    <property type="match status" value="1"/>
</dbReference>
<dbReference type="EMBL" id="BRYA01000200">
    <property type="protein sequence ID" value="GMI43818.1"/>
    <property type="molecule type" value="Genomic_DNA"/>
</dbReference>
<evidence type="ECO:0000256" key="5">
    <source>
        <dbReference type="SAM" id="MobiDB-lite"/>
    </source>
</evidence>
<reference evidence="7" key="1">
    <citation type="journal article" date="2023" name="Commun. Biol.">
        <title>Genome analysis of Parmales, the sister group of diatoms, reveals the evolutionary specialization of diatoms from phago-mixotrophs to photoautotrophs.</title>
        <authorList>
            <person name="Ban H."/>
            <person name="Sato S."/>
            <person name="Yoshikawa S."/>
            <person name="Yamada K."/>
            <person name="Nakamura Y."/>
            <person name="Ichinomiya M."/>
            <person name="Sato N."/>
            <person name="Blanc-Mathieu R."/>
            <person name="Endo H."/>
            <person name="Kuwata A."/>
            <person name="Ogata H."/>
        </authorList>
    </citation>
    <scope>NUCLEOTIDE SEQUENCE [LARGE SCALE GENOMIC DNA]</scope>
</reference>
<feature type="compositionally biased region" description="Basic residues" evidence="5">
    <location>
        <begin position="131"/>
        <end position="141"/>
    </location>
</feature>
<dbReference type="SUPFAM" id="SSF52540">
    <property type="entry name" value="P-loop containing nucleoside triphosphate hydrolases"/>
    <property type="match status" value="1"/>
</dbReference>
<dbReference type="SUPFAM" id="SSF47769">
    <property type="entry name" value="SAM/Pointed domain"/>
    <property type="match status" value="1"/>
</dbReference>
<dbReference type="Pfam" id="PF00612">
    <property type="entry name" value="IQ"/>
    <property type="match status" value="4"/>
</dbReference>
<evidence type="ECO:0000256" key="1">
    <source>
        <dbReference type="ARBA" id="ARBA00004496"/>
    </source>
</evidence>
<dbReference type="GO" id="GO:0005737">
    <property type="term" value="C:cytoplasm"/>
    <property type="evidence" value="ECO:0007669"/>
    <property type="project" value="UniProtKB-SubCell"/>
</dbReference>
<feature type="compositionally biased region" description="Basic and acidic residues" evidence="5">
    <location>
        <begin position="1"/>
        <end position="14"/>
    </location>
</feature>
<dbReference type="GO" id="GO:0051295">
    <property type="term" value="P:establishment of meiotic spindle localization"/>
    <property type="evidence" value="ECO:0007669"/>
    <property type="project" value="TreeGrafter"/>
</dbReference>
<comment type="caution">
    <text evidence="6">The sequence shown here is derived from an EMBL/GenBank/DDBJ whole genome shotgun (WGS) entry which is preliminary data.</text>
</comment>
<feature type="compositionally biased region" description="Basic residues" evidence="5">
    <location>
        <begin position="184"/>
        <end position="194"/>
    </location>
</feature>
<dbReference type="PROSITE" id="PS50096">
    <property type="entry name" value="IQ"/>
    <property type="match status" value="10"/>
</dbReference>
<dbReference type="GO" id="GO:0000278">
    <property type="term" value="P:mitotic cell cycle"/>
    <property type="evidence" value="ECO:0007669"/>
    <property type="project" value="TreeGrafter"/>
</dbReference>
<name>A0A9W7GDI8_9STRA</name>
<dbReference type="OrthoDB" id="2148418at2759"/>
<evidence type="ECO:0008006" key="8">
    <source>
        <dbReference type="Google" id="ProtNLM"/>
    </source>
</evidence>
<accession>A0A9W7GDI8</accession>
<feature type="region of interest" description="Disordered" evidence="5">
    <location>
        <begin position="1"/>
        <end position="195"/>
    </location>
</feature>
<keyword evidence="2" id="KW-0963">Cytoplasm</keyword>
<evidence type="ECO:0000313" key="7">
    <source>
        <dbReference type="Proteomes" id="UP001165065"/>
    </source>
</evidence>